<feature type="compositionally biased region" description="Acidic residues" evidence="2">
    <location>
        <begin position="227"/>
        <end position="247"/>
    </location>
</feature>
<organism evidence="3 4">
    <name type="scientific">phage PKM.Lu.22.1</name>
    <dbReference type="NCBI Taxonomy" id="3049197"/>
    <lineage>
        <taxon>Viruses</taxon>
        <taxon>Duplodnaviria</taxon>
        <taxon>Heunggongvirae</taxon>
        <taxon>Uroviricota</taxon>
        <taxon>Caudoviricetes</taxon>
        <taxon>Grimontviridae</taxon>
    </lineage>
</organism>
<reference evidence="3" key="1">
    <citation type="submission" date="2023-04" db="EMBL/GenBank/DDBJ databases">
        <title>Isolation and Characterization of Novel Plasmid-specific Phages Infecting Bacteria Carrying Diverse Conjugative Plasmids.</title>
        <authorList>
            <person name="Parra B."/>
            <person name="Cockx B."/>
            <person name="Lutz V.T."/>
            <person name="Bronsted L."/>
            <person name="Smets B.F."/>
            <person name="Dechesne A."/>
        </authorList>
    </citation>
    <scope>NUCLEOTIDE SEQUENCE</scope>
</reference>
<feature type="region of interest" description="Disordered" evidence="2">
    <location>
        <begin position="227"/>
        <end position="251"/>
    </location>
</feature>
<dbReference type="EMBL" id="OQ829281">
    <property type="protein sequence ID" value="WHS68264.1"/>
    <property type="molecule type" value="Genomic_DNA"/>
</dbReference>
<evidence type="ECO:0000256" key="2">
    <source>
        <dbReference type="SAM" id="MobiDB-lite"/>
    </source>
</evidence>
<dbReference type="Proteomes" id="UP001223176">
    <property type="component" value="Segment"/>
</dbReference>
<evidence type="ECO:0008006" key="5">
    <source>
        <dbReference type="Google" id="ProtNLM"/>
    </source>
</evidence>
<dbReference type="Pfam" id="PF23899">
    <property type="entry name" value="SU10_portal"/>
    <property type="match status" value="1"/>
</dbReference>
<name>A0AAF0KY78_9CAUD</name>
<feature type="coiled-coil region" evidence="1">
    <location>
        <begin position="731"/>
        <end position="763"/>
    </location>
</feature>
<evidence type="ECO:0000313" key="3">
    <source>
        <dbReference type="EMBL" id="WHS68264.1"/>
    </source>
</evidence>
<proteinExistence type="predicted"/>
<evidence type="ECO:0000256" key="1">
    <source>
        <dbReference type="SAM" id="Coils"/>
    </source>
</evidence>
<keyword evidence="4" id="KW-1185">Reference proteome</keyword>
<evidence type="ECO:0000313" key="4">
    <source>
        <dbReference type="Proteomes" id="UP001223176"/>
    </source>
</evidence>
<protein>
    <recommendedName>
        <fullName evidence="5">Portal protein</fullName>
    </recommendedName>
</protein>
<keyword evidence="1" id="KW-0175">Coiled coil</keyword>
<accession>A0AAF0KY78</accession>
<sequence>MSDNKVTGNITIDEDTLSTLQYQVGTYYNHAIGYHEGELGVRARMGWEYYYGNLPEPVTKGSSKWVDRSVWESVNGTLQELVSVFTSGEDAVKFAPMHSKDADAAIAATKMVNKVLLRDNPGFNVLHDAFKECLIARNSFIKRYWKVEKKVFTEEFDGLTKDELDVYLSGIKGDIIEFSSEIKDMSEDEDGDNIIETHAEGQEENEFEQIEDEPQAQAIPEDMASADDLQDEPEQEPVEETEADNEIADIAPGALVKPEEDSEEEEEQNEEDQLFCGIVTYEVTTEGVCVEYVPFEEVIIEPTARSLHDANYIGHRVRKSKDELILMGFDADVIEELNPASSDIEAGVIANSRVNNLNPLNVSDVLSVGDEKADKLWLHENYIKTSLISGRLEILQVFTLNGQILEVNRVNEFPFETMTPFPIPGSVWGESVFDITKDVQDLSTTLIRGMIDNIMNANFRRYEAIKGQYDRESLLNNRPGAVVEVLSQGAVTPFPYHQLPQGIDNLLAYINSKKEERTGVSKVGQGLDPNVFKNDNSTATVNMVMSAAQNRLRMVARNIAQRGMMSLMLSIYNLIRENGKTPINVETANGNVTLDPRKLPHRTQMIVAVAVGDGERRERAAGLQSLMMSMTQIPQLQQFLQPNNAYYLATQLFETMGIYDVENYLTPIDKLPPPKPDPIQELTIQQLQETVKQIGVTTQKILSDVNNEDRKSEFEQQKAADEMSLKMNESRSKVDKEAEEMEIKRLELQLKREELAIQRELVELKKQEMLVEAQLEARQTRPVSLGR</sequence>
<dbReference type="InterPro" id="IPR056909">
    <property type="entry name" value="SU10_portal"/>
</dbReference>